<accession>A0AAV5A4Y8</accession>
<gene>
    <name evidence="2" type="ORF">Clacol_002926</name>
</gene>
<dbReference type="EMBL" id="BPWL01000003">
    <property type="protein sequence ID" value="GJJ08707.1"/>
    <property type="molecule type" value="Genomic_DNA"/>
</dbReference>
<feature type="compositionally biased region" description="Polar residues" evidence="1">
    <location>
        <begin position="104"/>
        <end position="117"/>
    </location>
</feature>
<dbReference type="AlphaFoldDB" id="A0AAV5A4Y8"/>
<evidence type="ECO:0000313" key="2">
    <source>
        <dbReference type="EMBL" id="GJJ08707.1"/>
    </source>
</evidence>
<sequence>MSFELKIPLNTLRHVETEPHKSQVPPTRVDGSEEITINTEGEEIMRAVGSLYPDPALWGVSYVSISATGAPPPDPFKDARKNTRRKSSLRRAAAATVRLLGFSRSRSSYKTNRTGKASGNDKRASSYP</sequence>
<dbReference type="Proteomes" id="UP001050691">
    <property type="component" value="Unassembled WGS sequence"/>
</dbReference>
<feature type="compositionally biased region" description="Basic and acidic residues" evidence="1">
    <location>
        <begin position="119"/>
        <end position="128"/>
    </location>
</feature>
<organism evidence="2 3">
    <name type="scientific">Clathrus columnatus</name>
    <dbReference type="NCBI Taxonomy" id="1419009"/>
    <lineage>
        <taxon>Eukaryota</taxon>
        <taxon>Fungi</taxon>
        <taxon>Dikarya</taxon>
        <taxon>Basidiomycota</taxon>
        <taxon>Agaricomycotina</taxon>
        <taxon>Agaricomycetes</taxon>
        <taxon>Phallomycetidae</taxon>
        <taxon>Phallales</taxon>
        <taxon>Clathraceae</taxon>
        <taxon>Clathrus</taxon>
    </lineage>
</organism>
<comment type="caution">
    <text evidence="2">The sequence shown here is derived from an EMBL/GenBank/DDBJ whole genome shotgun (WGS) entry which is preliminary data.</text>
</comment>
<reference evidence="2" key="1">
    <citation type="submission" date="2021-10" db="EMBL/GenBank/DDBJ databases">
        <title>De novo Genome Assembly of Clathrus columnatus (Basidiomycota, Fungi) Using Illumina and Nanopore Sequence Data.</title>
        <authorList>
            <person name="Ogiso-Tanaka E."/>
            <person name="Itagaki H."/>
            <person name="Hosoya T."/>
            <person name="Hosaka K."/>
        </authorList>
    </citation>
    <scope>NUCLEOTIDE SEQUENCE</scope>
    <source>
        <strain evidence="2">MO-923</strain>
    </source>
</reference>
<evidence type="ECO:0000313" key="3">
    <source>
        <dbReference type="Proteomes" id="UP001050691"/>
    </source>
</evidence>
<feature type="region of interest" description="Disordered" evidence="1">
    <location>
        <begin position="69"/>
        <end position="92"/>
    </location>
</feature>
<feature type="region of interest" description="Disordered" evidence="1">
    <location>
        <begin position="104"/>
        <end position="128"/>
    </location>
</feature>
<keyword evidence="3" id="KW-1185">Reference proteome</keyword>
<name>A0AAV5A4Y8_9AGAM</name>
<protein>
    <submittedName>
        <fullName evidence="2">Uncharacterized protein</fullName>
    </submittedName>
</protein>
<evidence type="ECO:0000256" key="1">
    <source>
        <dbReference type="SAM" id="MobiDB-lite"/>
    </source>
</evidence>
<proteinExistence type="predicted"/>